<dbReference type="GO" id="GO:0003677">
    <property type="term" value="F:DNA binding"/>
    <property type="evidence" value="ECO:0007669"/>
    <property type="project" value="InterPro"/>
</dbReference>
<gene>
    <name evidence="2" type="ORF">DQQ01_12630</name>
</gene>
<dbReference type="InterPro" id="IPR010982">
    <property type="entry name" value="Lambda_DNA-bd_dom_sf"/>
</dbReference>
<name>A0A2Z4UCX9_9FIRM</name>
<evidence type="ECO:0000313" key="3">
    <source>
        <dbReference type="Proteomes" id="UP000250003"/>
    </source>
</evidence>
<accession>A0A2Z4UCX9</accession>
<reference evidence="3" key="1">
    <citation type="submission" date="2018-06" db="EMBL/GenBank/DDBJ databases">
        <title>Description of Blautia argi sp. nov., a new anaerobic isolated from dog feces.</title>
        <authorList>
            <person name="Chang Y.-H."/>
            <person name="Paek J."/>
            <person name="Shin Y."/>
        </authorList>
    </citation>
    <scope>NUCLEOTIDE SEQUENCE [LARGE SCALE GENOMIC DNA]</scope>
    <source>
        <strain evidence="3">KCTC 15426</strain>
    </source>
</reference>
<dbReference type="RefSeq" id="WP_111920332.1">
    <property type="nucleotide sequence ID" value="NZ_CP030280.1"/>
</dbReference>
<dbReference type="SUPFAM" id="SSF47413">
    <property type="entry name" value="lambda repressor-like DNA-binding domains"/>
    <property type="match status" value="1"/>
</dbReference>
<dbReference type="CDD" id="cd00093">
    <property type="entry name" value="HTH_XRE"/>
    <property type="match status" value="1"/>
</dbReference>
<dbReference type="EMBL" id="CP030280">
    <property type="protein sequence ID" value="AWY98846.1"/>
    <property type="molecule type" value="Genomic_DNA"/>
</dbReference>
<dbReference type="KEGG" id="blau:DQQ01_12630"/>
<keyword evidence="3" id="KW-1185">Reference proteome</keyword>
<dbReference type="AlphaFoldDB" id="A0A2Z4UCX9"/>
<sequence>MLTNFGKELRKLRIDHDELLKDMASNLGVTVAYLSAVENGKREVPDTWIDVLGEKYQLSSDELAILQSLAYEGKSSLKIDLSKIESEERELALAFARSFKSLSDEEMKEIRKILGR</sequence>
<dbReference type="Gene3D" id="1.10.260.40">
    <property type="entry name" value="lambda repressor-like DNA-binding domains"/>
    <property type="match status" value="1"/>
</dbReference>
<proteinExistence type="predicted"/>
<dbReference type="OrthoDB" id="9812960at2"/>
<dbReference type="InterPro" id="IPR001387">
    <property type="entry name" value="Cro/C1-type_HTH"/>
</dbReference>
<dbReference type="Proteomes" id="UP000250003">
    <property type="component" value="Chromosome"/>
</dbReference>
<protein>
    <submittedName>
        <fullName evidence="2">Transcriptional regulator</fullName>
    </submittedName>
</protein>
<evidence type="ECO:0000259" key="1">
    <source>
        <dbReference type="PROSITE" id="PS50943"/>
    </source>
</evidence>
<organism evidence="2 3">
    <name type="scientific">Blautia argi</name>
    <dbReference type="NCBI Taxonomy" id="1912897"/>
    <lineage>
        <taxon>Bacteria</taxon>
        <taxon>Bacillati</taxon>
        <taxon>Bacillota</taxon>
        <taxon>Clostridia</taxon>
        <taxon>Lachnospirales</taxon>
        <taxon>Lachnospiraceae</taxon>
        <taxon>Blautia</taxon>
    </lineage>
</organism>
<feature type="domain" description="HTH cro/C1-type" evidence="1">
    <location>
        <begin position="9"/>
        <end position="63"/>
    </location>
</feature>
<evidence type="ECO:0000313" key="2">
    <source>
        <dbReference type="EMBL" id="AWY98846.1"/>
    </source>
</evidence>
<dbReference type="PROSITE" id="PS50943">
    <property type="entry name" value="HTH_CROC1"/>
    <property type="match status" value="1"/>
</dbReference>